<evidence type="ECO:0000256" key="6">
    <source>
        <dbReference type="SAM" id="MobiDB-lite"/>
    </source>
</evidence>
<organism evidence="7 8">
    <name type="scientific">Exophiala bonariae</name>
    <dbReference type="NCBI Taxonomy" id="1690606"/>
    <lineage>
        <taxon>Eukaryota</taxon>
        <taxon>Fungi</taxon>
        <taxon>Dikarya</taxon>
        <taxon>Ascomycota</taxon>
        <taxon>Pezizomycotina</taxon>
        <taxon>Eurotiomycetes</taxon>
        <taxon>Chaetothyriomycetidae</taxon>
        <taxon>Chaetothyriales</taxon>
        <taxon>Herpotrichiellaceae</taxon>
        <taxon>Exophiala</taxon>
    </lineage>
</organism>
<comment type="similarity">
    <text evidence="1">Belongs to the APC13 family.</text>
</comment>
<name>A0AAV9N0U0_9EURO</name>
<evidence type="ECO:0000256" key="3">
    <source>
        <dbReference type="ARBA" id="ARBA00022776"/>
    </source>
</evidence>
<dbReference type="RefSeq" id="XP_064702738.1">
    <property type="nucleotide sequence ID" value="XM_064850669.1"/>
</dbReference>
<evidence type="ECO:0000256" key="5">
    <source>
        <dbReference type="ARBA" id="ARBA00023306"/>
    </source>
</evidence>
<dbReference type="PANTHER" id="PTHR28526">
    <property type="entry name" value="ANAPHASE-PROMOTING COMPLEX SUBUNIT 13"/>
    <property type="match status" value="1"/>
</dbReference>
<feature type="compositionally biased region" description="Low complexity" evidence="6">
    <location>
        <begin position="43"/>
        <end position="52"/>
    </location>
</feature>
<proteinExistence type="inferred from homology"/>
<keyword evidence="5" id="KW-0131">Cell cycle</keyword>
<comment type="caution">
    <text evidence="7">The sequence shown here is derived from an EMBL/GenBank/DDBJ whole genome shotgun (WGS) entry which is preliminary data.</text>
</comment>
<dbReference type="EMBL" id="JAVRRD010000027">
    <property type="protein sequence ID" value="KAK5047171.1"/>
    <property type="molecule type" value="Genomic_DNA"/>
</dbReference>
<evidence type="ECO:0000313" key="7">
    <source>
        <dbReference type="EMBL" id="KAK5047171.1"/>
    </source>
</evidence>
<keyword evidence="4" id="KW-0833">Ubl conjugation pathway</keyword>
<dbReference type="Proteomes" id="UP001358417">
    <property type="component" value="Unassembled WGS sequence"/>
</dbReference>
<accession>A0AAV9N0U0</accession>
<dbReference type="GO" id="GO:0005680">
    <property type="term" value="C:anaphase-promoting complex"/>
    <property type="evidence" value="ECO:0007669"/>
    <property type="project" value="InterPro"/>
</dbReference>
<dbReference type="InterPro" id="IPR008401">
    <property type="entry name" value="Apc13"/>
</dbReference>
<dbReference type="Pfam" id="PF05839">
    <property type="entry name" value="Apc13p"/>
    <property type="match status" value="1"/>
</dbReference>
<gene>
    <name evidence="7" type="ORF">LTR84_007114</name>
</gene>
<dbReference type="GO" id="GO:0051301">
    <property type="term" value="P:cell division"/>
    <property type="evidence" value="ECO:0007669"/>
    <property type="project" value="UniProtKB-KW"/>
</dbReference>
<keyword evidence="2" id="KW-0132">Cell division</keyword>
<evidence type="ECO:0000256" key="1">
    <source>
        <dbReference type="ARBA" id="ARBA00006940"/>
    </source>
</evidence>
<sequence length="196" mass="19921">MSRDSSATHLHLASSRYADLFEEFCRPPSSGRISGDVYPSSINGKNPQQNNNPPGPLHDGSNMTILPGSFLPFEEIHLPPHLMPLNPEDEDGVVPDMHAAFGITRALGGGASVGMPAGNGSVVGAAVVGAEGSGSAGGGAAGGESSLAGVQREPAWRDLGLGGLMADGVEGGRRGNGGGNAGTRREGRRTGLLFLR</sequence>
<evidence type="ECO:0000313" key="8">
    <source>
        <dbReference type="Proteomes" id="UP001358417"/>
    </source>
</evidence>
<evidence type="ECO:0000256" key="4">
    <source>
        <dbReference type="ARBA" id="ARBA00022786"/>
    </source>
</evidence>
<feature type="region of interest" description="Disordered" evidence="6">
    <location>
        <begin position="167"/>
        <end position="196"/>
    </location>
</feature>
<protein>
    <recommendedName>
        <fullName evidence="9">Anaphase-promoting complex subunit 13</fullName>
    </recommendedName>
</protein>
<evidence type="ECO:0000256" key="2">
    <source>
        <dbReference type="ARBA" id="ARBA00022618"/>
    </source>
</evidence>
<dbReference type="AlphaFoldDB" id="A0AAV9N0U0"/>
<keyword evidence="8" id="KW-1185">Reference proteome</keyword>
<evidence type="ECO:0008006" key="9">
    <source>
        <dbReference type="Google" id="ProtNLM"/>
    </source>
</evidence>
<keyword evidence="3" id="KW-0498">Mitosis</keyword>
<feature type="region of interest" description="Disordered" evidence="6">
    <location>
        <begin position="32"/>
        <end position="64"/>
    </location>
</feature>
<reference evidence="7 8" key="1">
    <citation type="submission" date="2023-08" db="EMBL/GenBank/DDBJ databases">
        <title>Black Yeasts Isolated from many extreme environments.</title>
        <authorList>
            <person name="Coleine C."/>
            <person name="Stajich J.E."/>
            <person name="Selbmann L."/>
        </authorList>
    </citation>
    <scope>NUCLEOTIDE SEQUENCE [LARGE SCALE GENOMIC DNA]</scope>
    <source>
        <strain evidence="7 8">CCFEE 5792</strain>
    </source>
</reference>
<dbReference type="GeneID" id="89975282"/>
<dbReference type="PANTHER" id="PTHR28526:SF1">
    <property type="entry name" value="ANAPHASE-PROMOTING COMPLEX SUBUNIT 13"/>
    <property type="match status" value="1"/>
</dbReference>